<evidence type="ECO:0000313" key="2">
    <source>
        <dbReference type="Proteomes" id="UP001165960"/>
    </source>
</evidence>
<reference evidence="1" key="1">
    <citation type="submission" date="2022-04" db="EMBL/GenBank/DDBJ databases">
        <title>Genome of the entomopathogenic fungus Entomophthora muscae.</title>
        <authorList>
            <person name="Elya C."/>
            <person name="Lovett B.R."/>
            <person name="Lee E."/>
            <person name="Macias A.M."/>
            <person name="Hajek A.E."/>
            <person name="De Bivort B.L."/>
            <person name="Kasson M.T."/>
            <person name="De Fine Licht H.H."/>
            <person name="Stajich J.E."/>
        </authorList>
    </citation>
    <scope>NUCLEOTIDE SEQUENCE</scope>
    <source>
        <strain evidence="1">Berkeley</strain>
    </source>
</reference>
<sequence length="152" mass="17182">MGDFLQAWDDGCMVSIVQSAKGVDEVEEFWIRFSSYLVVDLSPLCTKGEFFGFELIFKELELDSNEEFKIDMSKLYPSIWAGKNCVMDVLPSIKLLVCSEWFEVKFQSLKINSWREETGSDHRGRSVPVELRATLRAASLANLGRETLAAAA</sequence>
<gene>
    <name evidence="1" type="ORF">DSO57_1021092</name>
</gene>
<organism evidence="1 2">
    <name type="scientific">Entomophthora muscae</name>
    <dbReference type="NCBI Taxonomy" id="34485"/>
    <lineage>
        <taxon>Eukaryota</taxon>
        <taxon>Fungi</taxon>
        <taxon>Fungi incertae sedis</taxon>
        <taxon>Zoopagomycota</taxon>
        <taxon>Entomophthoromycotina</taxon>
        <taxon>Entomophthoromycetes</taxon>
        <taxon>Entomophthorales</taxon>
        <taxon>Entomophthoraceae</taxon>
        <taxon>Entomophthora</taxon>
    </lineage>
</organism>
<keyword evidence="2" id="KW-1185">Reference proteome</keyword>
<dbReference type="Proteomes" id="UP001165960">
    <property type="component" value="Unassembled WGS sequence"/>
</dbReference>
<dbReference type="EMBL" id="QTSX02002941">
    <property type="protein sequence ID" value="KAJ9073019.1"/>
    <property type="molecule type" value="Genomic_DNA"/>
</dbReference>
<name>A0ACC2TEK6_9FUNG</name>
<proteinExistence type="predicted"/>
<comment type="caution">
    <text evidence="1">The sequence shown here is derived from an EMBL/GenBank/DDBJ whole genome shotgun (WGS) entry which is preliminary data.</text>
</comment>
<protein>
    <submittedName>
        <fullName evidence="1">Uncharacterized protein</fullName>
    </submittedName>
</protein>
<accession>A0ACC2TEK6</accession>
<evidence type="ECO:0000313" key="1">
    <source>
        <dbReference type="EMBL" id="KAJ9073019.1"/>
    </source>
</evidence>